<evidence type="ECO:0008006" key="5">
    <source>
        <dbReference type="Google" id="ProtNLM"/>
    </source>
</evidence>
<dbReference type="EMBL" id="CP108058">
    <property type="protein sequence ID" value="WUO51477.1"/>
    <property type="molecule type" value="Genomic_DNA"/>
</dbReference>
<evidence type="ECO:0000313" key="3">
    <source>
        <dbReference type="EMBL" id="WUO51477.1"/>
    </source>
</evidence>
<evidence type="ECO:0000313" key="4">
    <source>
        <dbReference type="Proteomes" id="UP001432075"/>
    </source>
</evidence>
<protein>
    <recommendedName>
        <fullName evidence="5">Regulatory protein</fullName>
    </recommendedName>
</protein>
<organism evidence="3 4">
    <name type="scientific">Streptomyces goshikiensis</name>
    <dbReference type="NCBI Taxonomy" id="1942"/>
    <lineage>
        <taxon>Bacteria</taxon>
        <taxon>Bacillati</taxon>
        <taxon>Actinomycetota</taxon>
        <taxon>Actinomycetes</taxon>
        <taxon>Kitasatosporales</taxon>
        <taxon>Streptomycetaceae</taxon>
        <taxon>Streptomyces</taxon>
    </lineage>
</organism>
<feature type="coiled-coil region" evidence="1">
    <location>
        <begin position="21"/>
        <end position="48"/>
    </location>
</feature>
<dbReference type="InterPro" id="IPR036388">
    <property type="entry name" value="WH-like_DNA-bd_sf"/>
</dbReference>
<dbReference type="RefSeq" id="WP_159032056.1">
    <property type="nucleotide sequence ID" value="NZ_CP108058.1"/>
</dbReference>
<name>A0ABZ1RX95_9ACTN</name>
<feature type="region of interest" description="Disordered" evidence="2">
    <location>
        <begin position="236"/>
        <end position="261"/>
    </location>
</feature>
<keyword evidence="4" id="KW-1185">Reference proteome</keyword>
<gene>
    <name evidence="3" type="ORF">OHU17_37130</name>
</gene>
<feature type="compositionally biased region" description="Low complexity" evidence="2">
    <location>
        <begin position="116"/>
        <end position="153"/>
    </location>
</feature>
<keyword evidence="3" id="KW-0614">Plasmid</keyword>
<evidence type="ECO:0000256" key="2">
    <source>
        <dbReference type="SAM" id="MobiDB-lite"/>
    </source>
</evidence>
<feature type="compositionally biased region" description="Low complexity" evidence="2">
    <location>
        <begin position="77"/>
        <end position="108"/>
    </location>
</feature>
<proteinExistence type="predicted"/>
<feature type="region of interest" description="Disordered" evidence="2">
    <location>
        <begin position="64"/>
        <end position="163"/>
    </location>
</feature>
<sequence length="261" mass="27017">MPPQETTTLKSQYADKVTADLELNTAEQERIREEIASLQERLTGLEQDHELLIGMRTALGDTLAVVPGPRADKKTPTSAGAKGRKTAASATSTTAVKKAPNKASANKPAAKKATAKKATPAKATPAKATPAKATPAKATPAKATPAKAIPAKATAEKADTSGETRAPLTGLIHQHLSAQKEPKTAGEITQALAAAHPERLLNGNLVRTTTERLVARALVERSKQGSTVYYTAVQAKGTADETPAGTEVPAQTEKAPAVATA</sequence>
<dbReference type="Gene3D" id="1.10.10.10">
    <property type="entry name" value="Winged helix-like DNA-binding domain superfamily/Winged helix DNA-binding domain"/>
    <property type="match status" value="1"/>
</dbReference>
<reference evidence="3" key="1">
    <citation type="submission" date="2022-10" db="EMBL/GenBank/DDBJ databases">
        <title>The complete genomes of actinobacterial strains from the NBC collection.</title>
        <authorList>
            <person name="Joergensen T.S."/>
            <person name="Alvarez Arevalo M."/>
            <person name="Sterndorff E.B."/>
            <person name="Faurdal D."/>
            <person name="Vuksanovic O."/>
            <person name="Mourched A.-S."/>
            <person name="Charusanti P."/>
            <person name="Shaw S."/>
            <person name="Blin K."/>
            <person name="Weber T."/>
        </authorList>
    </citation>
    <scope>NUCLEOTIDE SEQUENCE</scope>
    <source>
        <strain evidence="3">NBC_00283</strain>
        <plasmid evidence="3">unnamed1</plasmid>
    </source>
</reference>
<dbReference type="Proteomes" id="UP001432075">
    <property type="component" value="Plasmid unnamed1"/>
</dbReference>
<accession>A0ABZ1RX95</accession>
<evidence type="ECO:0000256" key="1">
    <source>
        <dbReference type="SAM" id="Coils"/>
    </source>
</evidence>
<geneLocation type="plasmid" evidence="3 4">
    <name>unnamed1</name>
</geneLocation>
<keyword evidence="1" id="KW-0175">Coiled coil</keyword>